<dbReference type="EMBL" id="JBGCUO010000001">
    <property type="protein sequence ID" value="MEY1660974.1"/>
    <property type="molecule type" value="Genomic_DNA"/>
</dbReference>
<comment type="caution">
    <text evidence="1">The sequence shown here is derived from an EMBL/GenBank/DDBJ whole genome shotgun (WGS) entry which is preliminary data.</text>
</comment>
<dbReference type="Proteomes" id="UP001562065">
    <property type="component" value="Unassembled WGS sequence"/>
</dbReference>
<name>A0ABV4ADQ7_9GAMM</name>
<evidence type="ECO:0000313" key="1">
    <source>
        <dbReference type="EMBL" id="MEY1660974.1"/>
    </source>
</evidence>
<sequence>MSASGATWRQWLATEGNLLRDLVILLLACIALGLYFLERIDHQVQVQREQQLREIAAVVAENAAEAAAAGDRVSLNVMARRAVAQRSVQALRFESATGQQLAVSGEAEGPAPTIQTIKLANGSVVGLVQLWPSSAAPEREPVEAGFVLLTLCLLGFRVLFEGLSRHLRGEPILGRPPAPVDDDWDAMMPATPPGPAAVLRIGLAHRAHLDARYTPGLLETMLKPWQQLLERAVALYDGRCDGALGEDCAVLFEGDAEEAAYRAVCAGTLFLMAAGKLSEWHHQDGRVALGFSALVTGDADDLSALGWCEQGPVGELMVPVAELLPLALDRIAAWQADAALTLTEDDDVAVAVRLQPLGPLVQRHQERLERQSDELLLAAVTALPMPENQTSPA</sequence>
<accession>A0ABV4ADQ7</accession>
<evidence type="ECO:0000313" key="2">
    <source>
        <dbReference type="Proteomes" id="UP001562065"/>
    </source>
</evidence>
<organism evidence="1 2">
    <name type="scientific">Isoalcanivorax beigongshangi</name>
    <dbReference type="NCBI Taxonomy" id="3238810"/>
    <lineage>
        <taxon>Bacteria</taxon>
        <taxon>Pseudomonadati</taxon>
        <taxon>Pseudomonadota</taxon>
        <taxon>Gammaproteobacteria</taxon>
        <taxon>Oceanospirillales</taxon>
        <taxon>Alcanivoracaceae</taxon>
        <taxon>Isoalcanivorax</taxon>
    </lineage>
</organism>
<dbReference type="RefSeq" id="WP_369454213.1">
    <property type="nucleotide sequence ID" value="NZ_JBGCUO010000001.1"/>
</dbReference>
<gene>
    <name evidence="1" type="ORF">AB5I84_02300</name>
</gene>
<reference evidence="1 2" key="1">
    <citation type="submission" date="2024-07" db="EMBL/GenBank/DDBJ databases">
        <authorList>
            <person name="Ren Q."/>
        </authorList>
    </citation>
    <scope>NUCLEOTIDE SEQUENCE [LARGE SCALE GENOMIC DNA]</scope>
    <source>
        <strain evidence="1 2">REN37</strain>
    </source>
</reference>
<keyword evidence="2" id="KW-1185">Reference proteome</keyword>
<protein>
    <submittedName>
        <fullName evidence="1">Uncharacterized protein</fullName>
    </submittedName>
</protein>
<proteinExistence type="predicted"/>